<dbReference type="GO" id="GO:0004045">
    <property type="term" value="F:peptidyl-tRNA hydrolase activity"/>
    <property type="evidence" value="ECO:0007669"/>
    <property type="project" value="UniProtKB-EC"/>
</dbReference>
<dbReference type="STRING" id="300112.A0A4S2L2M1"/>
<proteinExistence type="inferred from homology"/>
<sequence length="189" mass="20441">MDNDLAEAIITQATDPKVAFMAAVVFGYCLYKLMTMANRRSPQSFTEDSDETDDDGVAYTDKYDNYKLILVIRTDLKMGKGKVAAQCSHAAVAAYKAARKHPKILRGWEESGQAKITLKVMKEGYIDFQVDSEAALTEIAKQAKAAGLLSNVVQDAGHTQIPAGSKTVCAVGPGPAKLIDQVTGHLKLF</sequence>
<keyword evidence="6" id="KW-1185">Reference proteome</keyword>
<evidence type="ECO:0000313" key="5">
    <source>
        <dbReference type="EMBL" id="TGZ54698.1"/>
    </source>
</evidence>
<dbReference type="EMBL" id="QBLH01000577">
    <property type="protein sequence ID" value="TGZ54698.1"/>
    <property type="molecule type" value="Genomic_DNA"/>
</dbReference>
<evidence type="ECO:0000256" key="4">
    <source>
        <dbReference type="ARBA" id="ARBA00048707"/>
    </source>
</evidence>
<comment type="caution">
    <text evidence="5">The sequence shown here is derived from an EMBL/GenBank/DDBJ whole genome shotgun (WGS) entry which is preliminary data.</text>
</comment>
<dbReference type="GO" id="GO:0005829">
    <property type="term" value="C:cytosol"/>
    <property type="evidence" value="ECO:0007669"/>
    <property type="project" value="TreeGrafter"/>
</dbReference>
<dbReference type="EC" id="3.1.1.29" evidence="1"/>
<evidence type="ECO:0000256" key="1">
    <source>
        <dbReference type="ARBA" id="ARBA00013260"/>
    </source>
</evidence>
<dbReference type="InterPro" id="IPR002833">
    <property type="entry name" value="PTH2"/>
</dbReference>
<gene>
    <name evidence="5" type="ORF">DBV15_10587</name>
</gene>
<dbReference type="Pfam" id="PF01981">
    <property type="entry name" value="PTH2"/>
    <property type="match status" value="1"/>
</dbReference>
<keyword evidence="2 5" id="KW-0378">Hydrolase</keyword>
<dbReference type="SUPFAM" id="SSF102462">
    <property type="entry name" value="Peptidyl-tRNA hydrolase II"/>
    <property type="match status" value="1"/>
</dbReference>
<dbReference type="Gene3D" id="3.40.1490.10">
    <property type="entry name" value="Bit1"/>
    <property type="match status" value="1"/>
</dbReference>
<reference evidence="5 6" key="1">
    <citation type="journal article" date="2019" name="Philos. Trans. R. Soc. Lond., B, Biol. Sci.">
        <title>Ant behaviour and brain gene expression of defending hosts depend on the ecological success of the intruding social parasite.</title>
        <authorList>
            <person name="Kaur R."/>
            <person name="Stoldt M."/>
            <person name="Jongepier E."/>
            <person name="Feldmeyer B."/>
            <person name="Menzel F."/>
            <person name="Bornberg-Bauer E."/>
            <person name="Foitzik S."/>
        </authorList>
    </citation>
    <scope>NUCLEOTIDE SEQUENCE [LARGE SCALE GENOMIC DNA]</scope>
    <source>
        <tissue evidence="5">Whole body</tissue>
    </source>
</reference>
<dbReference type="PANTHER" id="PTHR12649:SF11">
    <property type="entry name" value="PEPTIDYL-TRNA HYDROLASE 2, MITOCHONDRIAL"/>
    <property type="match status" value="1"/>
</dbReference>
<dbReference type="NCBIfam" id="TIGR00283">
    <property type="entry name" value="arch_pth2"/>
    <property type="match status" value="1"/>
</dbReference>
<dbReference type="AlphaFoldDB" id="A0A4S2L2M1"/>
<dbReference type="CDD" id="cd02430">
    <property type="entry name" value="PTH2"/>
    <property type="match status" value="1"/>
</dbReference>
<organism evidence="5 6">
    <name type="scientific">Temnothorax longispinosus</name>
    <dbReference type="NCBI Taxonomy" id="300112"/>
    <lineage>
        <taxon>Eukaryota</taxon>
        <taxon>Metazoa</taxon>
        <taxon>Ecdysozoa</taxon>
        <taxon>Arthropoda</taxon>
        <taxon>Hexapoda</taxon>
        <taxon>Insecta</taxon>
        <taxon>Pterygota</taxon>
        <taxon>Neoptera</taxon>
        <taxon>Endopterygota</taxon>
        <taxon>Hymenoptera</taxon>
        <taxon>Apocrita</taxon>
        <taxon>Aculeata</taxon>
        <taxon>Formicoidea</taxon>
        <taxon>Formicidae</taxon>
        <taxon>Myrmicinae</taxon>
        <taxon>Temnothorax</taxon>
    </lineage>
</organism>
<evidence type="ECO:0000313" key="6">
    <source>
        <dbReference type="Proteomes" id="UP000310200"/>
    </source>
</evidence>
<protein>
    <recommendedName>
        <fullName evidence="1">peptidyl-tRNA hydrolase</fullName>
        <ecNumber evidence="1">3.1.1.29</ecNumber>
    </recommendedName>
</protein>
<evidence type="ECO:0000256" key="3">
    <source>
        <dbReference type="ARBA" id="ARBA00038050"/>
    </source>
</evidence>
<name>A0A4S2L2M1_9HYME</name>
<accession>A0A4S2L2M1</accession>
<evidence type="ECO:0000256" key="2">
    <source>
        <dbReference type="ARBA" id="ARBA00022801"/>
    </source>
</evidence>
<dbReference type="FunFam" id="3.40.1490.10:FF:000001">
    <property type="entry name" value="Peptidyl-tRNA hydrolase 2"/>
    <property type="match status" value="1"/>
</dbReference>
<comment type="similarity">
    <text evidence="3">Belongs to the PTH2 family.</text>
</comment>
<dbReference type="Proteomes" id="UP000310200">
    <property type="component" value="Unassembled WGS sequence"/>
</dbReference>
<dbReference type="InterPro" id="IPR023476">
    <property type="entry name" value="Pep_tRNA_hydro_II_dom_sf"/>
</dbReference>
<comment type="catalytic activity">
    <reaction evidence="4">
        <text>an N-acyl-L-alpha-aminoacyl-tRNA + H2O = an N-acyl-L-amino acid + a tRNA + H(+)</text>
        <dbReference type="Rhea" id="RHEA:54448"/>
        <dbReference type="Rhea" id="RHEA-COMP:10123"/>
        <dbReference type="Rhea" id="RHEA-COMP:13883"/>
        <dbReference type="ChEBI" id="CHEBI:15377"/>
        <dbReference type="ChEBI" id="CHEBI:15378"/>
        <dbReference type="ChEBI" id="CHEBI:59874"/>
        <dbReference type="ChEBI" id="CHEBI:78442"/>
        <dbReference type="ChEBI" id="CHEBI:138191"/>
        <dbReference type="EC" id="3.1.1.29"/>
    </reaction>
</comment>
<dbReference type="PANTHER" id="PTHR12649">
    <property type="entry name" value="PEPTIDYL-TRNA HYDROLASE 2"/>
    <property type="match status" value="1"/>
</dbReference>